<evidence type="ECO:0000256" key="3">
    <source>
        <dbReference type="ARBA" id="ARBA00047942"/>
    </source>
</evidence>
<proteinExistence type="inferred from homology"/>
<dbReference type="SUPFAM" id="SSF110849">
    <property type="entry name" value="ParB/Sulfiredoxin"/>
    <property type="match status" value="1"/>
</dbReference>
<dbReference type="EC" id="2.1.1.-" evidence="4"/>
<evidence type="ECO:0000256" key="2">
    <source>
        <dbReference type="ARBA" id="ARBA00022679"/>
    </source>
</evidence>
<keyword evidence="1 6" id="KW-0489">Methyltransferase</keyword>
<feature type="domain" description="ParB-like N-terminal" evidence="5">
    <location>
        <begin position="9"/>
        <end position="95"/>
    </location>
</feature>
<protein>
    <recommendedName>
        <fullName evidence="4">Methyltransferase</fullName>
        <ecNumber evidence="4">2.1.1.-</ecNumber>
    </recommendedName>
</protein>
<dbReference type="InterPro" id="IPR001091">
    <property type="entry name" value="RM_Methyltransferase"/>
</dbReference>
<dbReference type="GO" id="GO:0008170">
    <property type="term" value="F:N-methyltransferase activity"/>
    <property type="evidence" value="ECO:0007669"/>
    <property type="project" value="InterPro"/>
</dbReference>
<reference evidence="6 7" key="1">
    <citation type="submission" date="2018-05" db="EMBL/GenBank/DDBJ databases">
        <title>Genomic Encyclopedia of Type Strains, Phase IV (KMG-IV): sequencing the most valuable type-strain genomes for metagenomic binning, comparative biology and taxonomic classification.</title>
        <authorList>
            <person name="Goeker M."/>
        </authorList>
    </citation>
    <scope>NUCLEOTIDE SEQUENCE [LARGE SCALE GENOMIC DNA]</scope>
    <source>
        <strain evidence="6 7">DSM 2626</strain>
    </source>
</reference>
<dbReference type="InterPro" id="IPR015840">
    <property type="entry name" value="DNA_MeTrfase_ParB"/>
</dbReference>
<gene>
    <name evidence="6" type="ORF">C8D77_102496</name>
</gene>
<evidence type="ECO:0000256" key="1">
    <source>
        <dbReference type="ARBA" id="ARBA00022603"/>
    </source>
</evidence>
<keyword evidence="2" id="KW-0808">Transferase</keyword>
<evidence type="ECO:0000313" key="6">
    <source>
        <dbReference type="EMBL" id="PWJ92721.1"/>
    </source>
</evidence>
<dbReference type="SMART" id="SM00470">
    <property type="entry name" value="ParB"/>
    <property type="match status" value="1"/>
</dbReference>
<dbReference type="CDD" id="cd16403">
    <property type="entry name" value="ParB_N_like_MT"/>
    <property type="match status" value="1"/>
</dbReference>
<name>A0A8E3B5I1_RHILI</name>
<dbReference type="Gene3D" id="3.40.50.150">
    <property type="entry name" value="Vaccinia Virus protein VP39"/>
    <property type="match status" value="1"/>
</dbReference>
<dbReference type="InterPro" id="IPR029063">
    <property type="entry name" value="SAM-dependent_MTases_sf"/>
</dbReference>
<dbReference type="InterPro" id="IPR002941">
    <property type="entry name" value="DNA_methylase_N4/N6"/>
</dbReference>
<accession>A0A8E3B5I1</accession>
<dbReference type="Pfam" id="PF01555">
    <property type="entry name" value="N6_N4_Mtase"/>
    <property type="match status" value="1"/>
</dbReference>
<evidence type="ECO:0000259" key="5">
    <source>
        <dbReference type="SMART" id="SM00470"/>
    </source>
</evidence>
<comment type="caution">
    <text evidence="6">The sequence shown here is derived from an EMBL/GenBank/DDBJ whole genome shotgun (WGS) entry which is preliminary data.</text>
</comment>
<sequence>MSGSITSMEMMDVTALRPYARNARVHSRQQIAKIAHSITEYGFTNPPLIDENGEIIAGHGRVAAAKQLRLQIVPVIRILGLSDVQKRALRLADNKLALDSVWSVELLAEELKGLITTDFDLTLTGFDGIEIDRLVTPSLSVADQDDEVPAPPNDPVTQDGDVWALGSHRIVCGDAREAASYSAVLRGELAQAVVADVPYNTPIAGNVSGKGSVKHPDFQMASGEMSRKEFREFLCKALSLACLHSRDGSLHYVFSDWRMIGLLIGIGEEAYSKLLNIIAWVKPNAGLGSHYRSQHELIAVFKHGEAAHINNVQLGRMGRYRSNVWQYAGASGFSKTRKRDLKDHPTVKPLMMIADAIRDATNPGDVVLDPFGGSGTTLIAAELTGRRACLIEIEPKFVDVTMRRFRERTGVEPKLLPDMTPLSVVHQQRESQKEA</sequence>
<dbReference type="EMBL" id="QGGH01000002">
    <property type="protein sequence ID" value="PWJ92721.1"/>
    <property type="molecule type" value="Genomic_DNA"/>
</dbReference>
<comment type="catalytic activity">
    <reaction evidence="3">
        <text>a 2'-deoxyadenosine in DNA + S-adenosyl-L-methionine = an N(6)-methyl-2'-deoxyadenosine in DNA + S-adenosyl-L-homocysteine + H(+)</text>
        <dbReference type="Rhea" id="RHEA:15197"/>
        <dbReference type="Rhea" id="RHEA-COMP:12418"/>
        <dbReference type="Rhea" id="RHEA-COMP:12419"/>
        <dbReference type="ChEBI" id="CHEBI:15378"/>
        <dbReference type="ChEBI" id="CHEBI:57856"/>
        <dbReference type="ChEBI" id="CHEBI:59789"/>
        <dbReference type="ChEBI" id="CHEBI:90615"/>
        <dbReference type="ChEBI" id="CHEBI:90616"/>
        <dbReference type="EC" id="2.1.1.72"/>
    </reaction>
</comment>
<dbReference type="Proteomes" id="UP000245631">
    <property type="component" value="Unassembled WGS sequence"/>
</dbReference>
<evidence type="ECO:0000313" key="7">
    <source>
        <dbReference type="Proteomes" id="UP000245631"/>
    </source>
</evidence>
<dbReference type="AlphaFoldDB" id="A0A8E3B5I1"/>
<dbReference type="SUPFAM" id="SSF53335">
    <property type="entry name" value="S-adenosyl-L-methionine-dependent methyltransferases"/>
    <property type="match status" value="1"/>
</dbReference>
<dbReference type="Pfam" id="PF02195">
    <property type="entry name" value="ParB_N"/>
    <property type="match status" value="1"/>
</dbReference>
<dbReference type="GO" id="GO:0003677">
    <property type="term" value="F:DNA binding"/>
    <property type="evidence" value="ECO:0007669"/>
    <property type="project" value="InterPro"/>
</dbReference>
<comment type="similarity">
    <text evidence="4">Belongs to the N(4)/N(6)-methyltransferase family.</text>
</comment>
<dbReference type="GO" id="GO:0032259">
    <property type="term" value="P:methylation"/>
    <property type="evidence" value="ECO:0007669"/>
    <property type="project" value="UniProtKB-KW"/>
</dbReference>
<dbReference type="PIRSF" id="PIRSF036758">
    <property type="entry name" value="Aden_M_ParB"/>
    <property type="match status" value="1"/>
</dbReference>
<dbReference type="InterPro" id="IPR003115">
    <property type="entry name" value="ParB_N"/>
</dbReference>
<evidence type="ECO:0000256" key="4">
    <source>
        <dbReference type="RuleBase" id="RU362026"/>
    </source>
</evidence>
<dbReference type="GO" id="GO:0009007">
    <property type="term" value="F:site-specific DNA-methyltransferase (adenine-specific) activity"/>
    <property type="evidence" value="ECO:0007669"/>
    <property type="project" value="UniProtKB-EC"/>
</dbReference>
<dbReference type="PRINTS" id="PR00508">
    <property type="entry name" value="S21N4MTFRASE"/>
</dbReference>
<dbReference type="InterPro" id="IPR036086">
    <property type="entry name" value="ParB/Sulfiredoxin_sf"/>
</dbReference>
<organism evidence="6 7">
    <name type="scientific">Rhizobium loti</name>
    <name type="common">Mesorhizobium loti</name>
    <dbReference type="NCBI Taxonomy" id="381"/>
    <lineage>
        <taxon>Bacteria</taxon>
        <taxon>Pseudomonadati</taxon>
        <taxon>Pseudomonadota</taxon>
        <taxon>Alphaproteobacteria</taxon>
        <taxon>Hyphomicrobiales</taxon>
        <taxon>Phyllobacteriaceae</taxon>
        <taxon>Mesorhizobium</taxon>
    </lineage>
</organism>
<dbReference type="Gene3D" id="3.90.1530.10">
    <property type="entry name" value="Conserved hypothetical protein from pyrococcus furiosus pfu- 392566-001, ParB domain"/>
    <property type="match status" value="1"/>
</dbReference>